<evidence type="ECO:0000313" key="2">
    <source>
        <dbReference type="EMBL" id="QEA07213.1"/>
    </source>
</evidence>
<keyword evidence="1" id="KW-1133">Transmembrane helix</keyword>
<dbReference type="InterPro" id="IPR012902">
    <property type="entry name" value="N_methyl_site"/>
</dbReference>
<name>A0A5B8RGQ1_9ZZZZ</name>
<dbReference type="AlphaFoldDB" id="A0A5B8RGQ1"/>
<gene>
    <name evidence="2" type="ORF">KBTEX_03561</name>
</gene>
<sequence>MNAVTVGEFRRQQGLTLIELMIALVLGLMLSAGAVQLFIANKQSYRLQDALARVQENGRFAVHRLSRDIRMAGYHDPLASAAPDAFDSGRTADGGGSGANDQIAVVRVYPGETATDCLGNSVSAGGERVINVYQVNGNGSLACYGVDPATGSPIEGSEPLIDGVDSFQVEYGVDSDDDGSVDTYETAGSVSDWGEVIAVRLALLLRTREDNLRAAESNTYTVLGEDVTPGNDGRLRSAFETTVVLRNRLQ</sequence>
<dbReference type="NCBIfam" id="TIGR02532">
    <property type="entry name" value="IV_pilin_GFxxxE"/>
    <property type="match status" value="1"/>
</dbReference>
<reference evidence="2" key="1">
    <citation type="submission" date="2019-06" db="EMBL/GenBank/DDBJ databases">
        <authorList>
            <person name="Murdoch R.W."/>
            <person name="Fathepure B."/>
        </authorList>
    </citation>
    <scope>NUCLEOTIDE SEQUENCE</scope>
</reference>
<keyword evidence="1" id="KW-0812">Transmembrane</keyword>
<dbReference type="InterPro" id="IPR032092">
    <property type="entry name" value="PilW"/>
</dbReference>
<feature type="transmembrane region" description="Helical" evidence="1">
    <location>
        <begin position="20"/>
        <end position="39"/>
    </location>
</feature>
<dbReference type="SUPFAM" id="SSF54523">
    <property type="entry name" value="Pili subunits"/>
    <property type="match status" value="1"/>
</dbReference>
<protein>
    <recommendedName>
        <fullName evidence="3">Type IV pilus assembly protein PilW</fullName>
    </recommendedName>
</protein>
<dbReference type="EMBL" id="MN079215">
    <property type="protein sequence ID" value="QEA07213.1"/>
    <property type="molecule type" value="Genomic_DNA"/>
</dbReference>
<dbReference type="Pfam" id="PF07963">
    <property type="entry name" value="N_methyl"/>
    <property type="match status" value="1"/>
</dbReference>
<dbReference type="Pfam" id="PF16074">
    <property type="entry name" value="PilW"/>
    <property type="match status" value="1"/>
</dbReference>
<accession>A0A5B8RGQ1</accession>
<dbReference type="PROSITE" id="PS00409">
    <property type="entry name" value="PROKAR_NTER_METHYL"/>
    <property type="match status" value="1"/>
</dbReference>
<evidence type="ECO:0008006" key="3">
    <source>
        <dbReference type="Google" id="ProtNLM"/>
    </source>
</evidence>
<organism evidence="2">
    <name type="scientific">uncultured organism</name>
    <dbReference type="NCBI Taxonomy" id="155900"/>
    <lineage>
        <taxon>unclassified sequences</taxon>
        <taxon>environmental samples</taxon>
    </lineage>
</organism>
<dbReference type="InterPro" id="IPR045584">
    <property type="entry name" value="Pilin-like"/>
</dbReference>
<evidence type="ECO:0000256" key="1">
    <source>
        <dbReference type="SAM" id="Phobius"/>
    </source>
</evidence>
<proteinExistence type="predicted"/>
<keyword evidence="1" id="KW-0472">Membrane</keyword>